<comment type="caution">
    <text evidence="1">The sequence shown here is derived from an EMBL/GenBank/DDBJ whole genome shotgun (WGS) entry which is preliminary data.</text>
</comment>
<proteinExistence type="predicted"/>
<protein>
    <submittedName>
        <fullName evidence="1">Uncharacterized protein</fullName>
    </submittedName>
</protein>
<evidence type="ECO:0000313" key="1">
    <source>
        <dbReference type="EMBL" id="KKK88580.1"/>
    </source>
</evidence>
<dbReference type="EMBL" id="LAZR01049889">
    <property type="protein sequence ID" value="KKK88580.1"/>
    <property type="molecule type" value="Genomic_DNA"/>
</dbReference>
<reference evidence="1" key="1">
    <citation type="journal article" date="2015" name="Nature">
        <title>Complex archaea that bridge the gap between prokaryotes and eukaryotes.</title>
        <authorList>
            <person name="Spang A."/>
            <person name="Saw J.H."/>
            <person name="Jorgensen S.L."/>
            <person name="Zaremba-Niedzwiedzka K."/>
            <person name="Martijn J."/>
            <person name="Lind A.E."/>
            <person name="van Eijk R."/>
            <person name="Schleper C."/>
            <person name="Guy L."/>
            <person name="Ettema T.J."/>
        </authorList>
    </citation>
    <scope>NUCLEOTIDE SEQUENCE</scope>
</reference>
<sequence>MEKEVIKTLRISEKDHMKAKLRSVIQKKTLKVYIEELIQKDYNDAIK</sequence>
<gene>
    <name evidence="1" type="ORF">LCGC14_2741710</name>
</gene>
<name>A0A0F8ZRG4_9ZZZZ</name>
<accession>A0A0F8ZRG4</accession>
<organism evidence="1">
    <name type="scientific">marine sediment metagenome</name>
    <dbReference type="NCBI Taxonomy" id="412755"/>
    <lineage>
        <taxon>unclassified sequences</taxon>
        <taxon>metagenomes</taxon>
        <taxon>ecological metagenomes</taxon>
    </lineage>
</organism>
<dbReference type="AlphaFoldDB" id="A0A0F8ZRG4"/>